<proteinExistence type="inferred from homology"/>
<evidence type="ECO:0000256" key="3">
    <source>
        <dbReference type="ARBA" id="ARBA00022772"/>
    </source>
</evidence>
<accession>A0A8C4TEA1</accession>
<comment type="cofactor">
    <cofactor evidence="8">
        <name>Cu cation</name>
        <dbReference type="ChEBI" id="CHEBI:23378"/>
    </cofactor>
    <text evidence="8">Contains 1 topaquinone per subunit.</text>
</comment>
<evidence type="ECO:0000313" key="13">
    <source>
        <dbReference type="Ensembl" id="ENSECRP00000029375.1"/>
    </source>
</evidence>
<dbReference type="Pfam" id="PF02728">
    <property type="entry name" value="Cu_amine_oxidN3"/>
    <property type="match status" value="1"/>
</dbReference>
<feature type="chain" id="PRO_5034483344" description="Amine oxidase" evidence="9">
    <location>
        <begin position="24"/>
        <end position="755"/>
    </location>
</feature>
<feature type="signal peptide" evidence="9">
    <location>
        <begin position="1"/>
        <end position="23"/>
    </location>
</feature>
<dbReference type="Ensembl" id="ENSECRT00000029997.1">
    <property type="protein sequence ID" value="ENSECRP00000029375.1"/>
    <property type="gene ID" value="ENSECRG00000019916.1"/>
</dbReference>
<dbReference type="InterPro" id="IPR036460">
    <property type="entry name" value="Cu_amine_oxidase_C_sf"/>
</dbReference>
<evidence type="ECO:0000259" key="10">
    <source>
        <dbReference type="Pfam" id="PF01179"/>
    </source>
</evidence>
<dbReference type="InterPro" id="IPR015802">
    <property type="entry name" value="Cu_amine_oxidase_N3"/>
</dbReference>
<evidence type="ECO:0000256" key="2">
    <source>
        <dbReference type="ARBA" id="ARBA00022723"/>
    </source>
</evidence>
<evidence type="ECO:0000256" key="9">
    <source>
        <dbReference type="SAM" id="SignalP"/>
    </source>
</evidence>
<dbReference type="GO" id="GO:0009308">
    <property type="term" value="P:amine metabolic process"/>
    <property type="evidence" value="ECO:0007669"/>
    <property type="project" value="UniProtKB-UniRule"/>
</dbReference>
<dbReference type="PANTHER" id="PTHR10638">
    <property type="entry name" value="COPPER AMINE OXIDASE"/>
    <property type="match status" value="1"/>
</dbReference>
<evidence type="ECO:0000256" key="1">
    <source>
        <dbReference type="ARBA" id="ARBA00007983"/>
    </source>
</evidence>
<dbReference type="SUPFAM" id="SSF54416">
    <property type="entry name" value="Amine oxidase N-terminal region"/>
    <property type="match status" value="2"/>
</dbReference>
<keyword evidence="14" id="KW-1185">Reference proteome</keyword>
<reference evidence="13" key="2">
    <citation type="submission" date="2025-08" db="UniProtKB">
        <authorList>
            <consortium name="Ensembl"/>
        </authorList>
    </citation>
    <scope>IDENTIFICATION</scope>
</reference>
<dbReference type="GO" id="GO:0048038">
    <property type="term" value="F:quinone binding"/>
    <property type="evidence" value="ECO:0007669"/>
    <property type="project" value="InterPro"/>
</dbReference>
<dbReference type="InterPro" id="IPR015800">
    <property type="entry name" value="Cu_amine_oxidase_N2"/>
</dbReference>
<dbReference type="Gene3D" id="3.10.450.40">
    <property type="match status" value="2"/>
</dbReference>
<dbReference type="PANTHER" id="PTHR10638:SF4">
    <property type="entry name" value="RETINA-SPECIFIC COPPER AMINE OXIDASE"/>
    <property type="match status" value="1"/>
</dbReference>
<feature type="domain" description="Copper amine oxidase N3-terminal" evidence="12">
    <location>
        <begin position="165"/>
        <end position="260"/>
    </location>
</feature>
<keyword evidence="9" id="KW-0732">Signal</keyword>
<feature type="domain" description="Copper amine oxidase catalytic" evidence="10">
    <location>
        <begin position="304"/>
        <end position="707"/>
    </location>
</feature>
<comment type="similarity">
    <text evidence="1 8">Belongs to the copper/topaquinone oxidase family.</text>
</comment>
<dbReference type="InterPro" id="IPR000269">
    <property type="entry name" value="Cu_amine_oxidase"/>
</dbReference>
<evidence type="ECO:0000313" key="14">
    <source>
        <dbReference type="Proteomes" id="UP000694620"/>
    </source>
</evidence>
<keyword evidence="3 6" id="KW-0801">TPQ</keyword>
<dbReference type="GO" id="GO:0005507">
    <property type="term" value="F:copper ion binding"/>
    <property type="evidence" value="ECO:0007669"/>
    <property type="project" value="InterPro"/>
</dbReference>
<dbReference type="FunFam" id="2.70.98.20:FF:000002">
    <property type="entry name" value="Amine oxidase"/>
    <property type="match status" value="1"/>
</dbReference>
<evidence type="ECO:0000256" key="5">
    <source>
        <dbReference type="ARBA" id="ARBA00023008"/>
    </source>
</evidence>
<evidence type="ECO:0000259" key="12">
    <source>
        <dbReference type="Pfam" id="PF02728"/>
    </source>
</evidence>
<dbReference type="InterPro" id="IPR015798">
    <property type="entry name" value="Cu_amine_oxidase_C"/>
</dbReference>
<feature type="modified residue" description="2',4',5'-topaquinone" evidence="7">
    <location>
        <position position="461"/>
    </location>
</feature>
<dbReference type="GO" id="GO:0005886">
    <property type="term" value="C:plasma membrane"/>
    <property type="evidence" value="ECO:0007669"/>
    <property type="project" value="TreeGrafter"/>
</dbReference>
<dbReference type="Pfam" id="PF01179">
    <property type="entry name" value="Cu_amine_oxid"/>
    <property type="match status" value="1"/>
</dbReference>
<comment type="PTM">
    <text evidence="7 8">Topaquinone (TPQ) is generated by copper-dependent autoxidation of a specific tyrosyl residue.</text>
</comment>
<name>A0A8C4TEA1_ERPCA</name>
<dbReference type="EC" id="1.4.3.-" evidence="8"/>
<dbReference type="OrthoDB" id="5379943at2759"/>
<dbReference type="FunFam" id="3.10.450.40:FF:000001">
    <property type="entry name" value="Amine oxidase"/>
    <property type="match status" value="1"/>
</dbReference>
<dbReference type="SUPFAM" id="SSF49998">
    <property type="entry name" value="Amine oxidase catalytic domain"/>
    <property type="match status" value="1"/>
</dbReference>
<evidence type="ECO:0000256" key="8">
    <source>
        <dbReference type="RuleBase" id="RU000672"/>
    </source>
</evidence>
<dbReference type="Pfam" id="PF02727">
    <property type="entry name" value="Cu_amine_oxidN2"/>
    <property type="match status" value="1"/>
</dbReference>
<evidence type="ECO:0000256" key="6">
    <source>
        <dbReference type="PIRSR" id="PIRSR600269-50"/>
    </source>
</evidence>
<reference evidence="13" key="3">
    <citation type="submission" date="2025-09" db="UniProtKB">
        <authorList>
            <consortium name="Ensembl"/>
        </authorList>
    </citation>
    <scope>IDENTIFICATION</scope>
</reference>
<dbReference type="FunFam" id="3.10.450.40:FF:000007">
    <property type="entry name" value="Amine oxidase"/>
    <property type="match status" value="1"/>
</dbReference>
<reference evidence="13" key="1">
    <citation type="submission" date="2021-06" db="EMBL/GenBank/DDBJ databases">
        <authorList>
            <consortium name="Wellcome Sanger Institute Data Sharing"/>
        </authorList>
    </citation>
    <scope>NUCLEOTIDE SEQUENCE [LARGE SCALE GENOMIC DNA]</scope>
</reference>
<dbReference type="Proteomes" id="UP000694620">
    <property type="component" value="Chromosome 14"/>
</dbReference>
<dbReference type="AlphaFoldDB" id="A0A8C4TEA1"/>
<protein>
    <recommendedName>
        <fullName evidence="8">Amine oxidase</fullName>
        <ecNumber evidence="8">1.4.3.-</ecNumber>
    </recommendedName>
</protein>
<dbReference type="Gene3D" id="2.70.98.20">
    <property type="entry name" value="Copper amine oxidase, catalytic domain"/>
    <property type="match status" value="1"/>
</dbReference>
<evidence type="ECO:0000256" key="4">
    <source>
        <dbReference type="ARBA" id="ARBA00023002"/>
    </source>
</evidence>
<feature type="domain" description="Copper amine oxidase N2-terminal" evidence="11">
    <location>
        <begin position="69"/>
        <end position="147"/>
    </location>
</feature>
<organism evidence="13 14">
    <name type="scientific">Erpetoichthys calabaricus</name>
    <name type="common">Rope fish</name>
    <name type="synonym">Calamoichthys calabaricus</name>
    <dbReference type="NCBI Taxonomy" id="27687"/>
    <lineage>
        <taxon>Eukaryota</taxon>
        <taxon>Metazoa</taxon>
        <taxon>Chordata</taxon>
        <taxon>Craniata</taxon>
        <taxon>Vertebrata</taxon>
        <taxon>Euteleostomi</taxon>
        <taxon>Actinopterygii</taxon>
        <taxon>Polypteriformes</taxon>
        <taxon>Polypteridae</taxon>
        <taxon>Erpetoichthys</taxon>
    </lineage>
</organism>
<evidence type="ECO:0000256" key="7">
    <source>
        <dbReference type="PIRSR" id="PIRSR600269-51"/>
    </source>
</evidence>
<gene>
    <name evidence="13" type="primary">AOC3</name>
    <name evidence="13" type="synonym">aoc2</name>
</gene>
<dbReference type="GO" id="GO:0008131">
    <property type="term" value="F:primary methylamine oxidase activity"/>
    <property type="evidence" value="ECO:0007669"/>
    <property type="project" value="InterPro"/>
</dbReference>
<keyword evidence="4 8" id="KW-0560">Oxidoreductase</keyword>
<evidence type="ECO:0000259" key="11">
    <source>
        <dbReference type="Pfam" id="PF02727"/>
    </source>
</evidence>
<dbReference type="InterPro" id="IPR016182">
    <property type="entry name" value="Cu_amine_oxidase_N-reg"/>
</dbReference>
<feature type="active site" description="Schiff-base intermediate with substrate; via topaquinone" evidence="6">
    <location>
        <position position="461"/>
    </location>
</feature>
<dbReference type="GeneTree" id="ENSGT00950000183207"/>
<keyword evidence="2 8" id="KW-0479">Metal-binding</keyword>
<feature type="active site" description="Proton acceptor" evidence="6">
    <location>
        <position position="376"/>
    </location>
</feature>
<keyword evidence="5 8" id="KW-0186">Copper</keyword>
<dbReference type="PRINTS" id="PR00766">
    <property type="entry name" value="CUDAOXIDASE"/>
</dbReference>
<sequence>MNATAKYCLGLLLLASLIANVVFICMQARKTPEVPKCSRQMAAGMLKTHKHDGKSLIFSDLSAEEHTVVKEYLMKQADLKLTDSEVATLSDDYIFLIELHLPEKELALRYLDSSGPKPPREAKVVVFHGSRDLLVEYIVGPLPKPTYHRDDTIKRYGKRLQYSGRPVTRVEYGYIFDFLATKEFPKLGRVLQESFAYDGSNFCFVEGMPRGLKSGDRASWYTVFRKMSGIYLHPVGLEIRIDHSSKDPSGFKVLQIFYNGQYFNSSEELRDKYEKGNIKKIVYQPSEDYASLKPRRPPSGLPPQQYEMRGRRYSVQDNQVLYLDWGFAFGLSSLTGMYLFDIRFKGERIAYEVSVQEAIAMYGSSTPAVMLTKYVDSSFGIGRLAHELVRGVDCPYHATFVDTFRYLDTNQAKHYRNSICIFEHNMGRPLRRHFSDFFINDYGGLVNSVLIIRTITAIANYDYIWDFVFYQNGALEVRVFATGYISSAYLIDGSLRYGHQVAKNTLGTLHTHFVNFKADLDVTGTNNYFLTKDMAYHEVQVPWSPERRVQVPKLVEKQLKTENEAALRFDQKIPRYLHIASNKTNKWGHNRSYRIQVLSFNGDHLPESVPEEAAVSWARYKVAITKHKDHESTSSSLYNQNDMWSPAVNFSSYINGESIENEDLVAWISTGFLHIPHAEDIPNTVTAGNGGGFFLRPHNYFDEDPSINSPDSVYLDPSIPSDSCELNPNACLQNEVCMPNLPAFTYNGFDEVIHI</sequence>